<organism evidence="2 3">
    <name type="scientific">Fulvitalea axinellae</name>
    <dbReference type="NCBI Taxonomy" id="1182444"/>
    <lineage>
        <taxon>Bacteria</taxon>
        <taxon>Pseudomonadati</taxon>
        <taxon>Bacteroidota</taxon>
        <taxon>Cytophagia</taxon>
        <taxon>Cytophagales</taxon>
        <taxon>Persicobacteraceae</taxon>
        <taxon>Fulvitalea</taxon>
    </lineage>
</organism>
<dbReference type="InterPro" id="IPR000639">
    <property type="entry name" value="Epox_hydrolase-like"/>
</dbReference>
<dbReference type="AlphaFoldDB" id="A0AAU9D4I4"/>
<protein>
    <submittedName>
        <fullName evidence="2">Hydrolase</fullName>
    </submittedName>
</protein>
<proteinExistence type="predicted"/>
<keyword evidence="3" id="KW-1185">Reference proteome</keyword>
<dbReference type="PANTHER" id="PTHR46438">
    <property type="entry name" value="ALPHA/BETA-HYDROLASES SUPERFAMILY PROTEIN"/>
    <property type="match status" value="1"/>
</dbReference>
<dbReference type="KEGG" id="fax:FUAX_18110"/>
<dbReference type="EMBL" id="AP025314">
    <property type="protein sequence ID" value="BDD09379.1"/>
    <property type="molecule type" value="Genomic_DNA"/>
</dbReference>
<dbReference type="PRINTS" id="PR00111">
    <property type="entry name" value="ABHYDROLASE"/>
</dbReference>
<gene>
    <name evidence="2" type="ORF">FUAX_18110</name>
</gene>
<feature type="domain" description="AB hydrolase-1" evidence="1">
    <location>
        <begin position="65"/>
        <end position="317"/>
    </location>
</feature>
<dbReference type="Gene3D" id="3.40.50.1820">
    <property type="entry name" value="alpha/beta hydrolase"/>
    <property type="match status" value="1"/>
</dbReference>
<dbReference type="Pfam" id="PF00561">
    <property type="entry name" value="Abhydrolase_1"/>
    <property type="match status" value="1"/>
</dbReference>
<dbReference type="PRINTS" id="PR00412">
    <property type="entry name" value="EPOXHYDRLASE"/>
</dbReference>
<dbReference type="InterPro" id="IPR029058">
    <property type="entry name" value="AB_hydrolase_fold"/>
</dbReference>
<sequence>MVKKIIIGFSLLIVVALLAVFAVFYKSDLTREDLSEYVSVTSRFADLPNGASMHYRDEGNREGKVLVMIHGGFGSLQNWEGWIPYLKDDYRLISMDLLGHGLTGAYPENVYTRITERDAVHMLLQSLGVDKYTVAGNSFGGGIALEMALAYPDEVEGLILVDSEGIPNGENGYDASIFTDVKPVGPDDPAYKTLTWLETLGSKFIGPAVIREALKKMIYNHALITEPFVRWFGRVLRYRGNREAQLLMFRQGLYLVSLNPQDLLPRLPEIKCSALIMAGREDTLVPLRVEKKFKKYIKRSKLVLVDEAGHMPMIEKPKETAEVISVFMRDEIGRKDL</sequence>
<evidence type="ECO:0000313" key="3">
    <source>
        <dbReference type="Proteomes" id="UP001348817"/>
    </source>
</evidence>
<accession>A0AAU9D4I4</accession>
<evidence type="ECO:0000313" key="2">
    <source>
        <dbReference type="EMBL" id="BDD09379.1"/>
    </source>
</evidence>
<dbReference type="Proteomes" id="UP001348817">
    <property type="component" value="Chromosome"/>
</dbReference>
<dbReference type="RefSeq" id="WP_338394587.1">
    <property type="nucleotide sequence ID" value="NZ_AP025314.1"/>
</dbReference>
<reference evidence="2 3" key="1">
    <citation type="submission" date="2021-12" db="EMBL/GenBank/DDBJ databases">
        <title>Genome sequencing of bacteria with rrn-lacking chromosome and rrn-plasmid.</title>
        <authorList>
            <person name="Anda M."/>
            <person name="Iwasaki W."/>
        </authorList>
    </citation>
    <scope>NUCLEOTIDE SEQUENCE [LARGE SCALE GENOMIC DNA]</scope>
    <source>
        <strain evidence="2 3">DSM 100852</strain>
    </source>
</reference>
<dbReference type="SUPFAM" id="SSF53474">
    <property type="entry name" value="alpha/beta-Hydrolases"/>
    <property type="match status" value="1"/>
</dbReference>
<dbReference type="PANTHER" id="PTHR46438:SF11">
    <property type="entry name" value="LIPASE-RELATED"/>
    <property type="match status" value="1"/>
</dbReference>
<keyword evidence="2" id="KW-0378">Hydrolase</keyword>
<name>A0AAU9D4I4_9BACT</name>
<evidence type="ECO:0000259" key="1">
    <source>
        <dbReference type="Pfam" id="PF00561"/>
    </source>
</evidence>
<dbReference type="GO" id="GO:0016787">
    <property type="term" value="F:hydrolase activity"/>
    <property type="evidence" value="ECO:0007669"/>
    <property type="project" value="UniProtKB-KW"/>
</dbReference>
<dbReference type="InterPro" id="IPR000073">
    <property type="entry name" value="AB_hydrolase_1"/>
</dbReference>